<evidence type="ECO:0000313" key="2">
    <source>
        <dbReference type="EMBL" id="KIM86697.1"/>
    </source>
</evidence>
<gene>
    <name evidence="2" type="ORF">PILCRDRAFT_4592</name>
</gene>
<dbReference type="Proteomes" id="UP000054166">
    <property type="component" value="Unassembled WGS sequence"/>
</dbReference>
<sequence>MFSTLFAPLLLVVPVLALPNVKHQCCNLSNTTLLLPSNQTALAVPTDAPSFVAVAVGVQNYTCNATALTYSNVGAVADLFDVSCISGTSQFSTIGNDAFGIWNHTSSSVTGQDVIKKLGLNLQLLGHHYYVPNPNTTAGSPAISPKWDFTSDAEKGNAEAFVIGAKVGDLPAPTGKNDVDWVQLKKVEGELANTVYRVKTKGGQPPTSCTVGDPSLSVKYTAQYWLYGANFKR</sequence>
<protein>
    <recommendedName>
        <fullName evidence="4">Malate dehydrogenase</fullName>
    </recommendedName>
</protein>
<dbReference type="InParanoid" id="A0A0C3CAI4"/>
<dbReference type="Pfam" id="PF11937">
    <property type="entry name" value="DUF3455"/>
    <property type="match status" value="1"/>
</dbReference>
<evidence type="ECO:0000256" key="1">
    <source>
        <dbReference type="SAM" id="SignalP"/>
    </source>
</evidence>
<feature type="chain" id="PRO_5002173077" description="Malate dehydrogenase" evidence="1">
    <location>
        <begin position="18"/>
        <end position="233"/>
    </location>
</feature>
<proteinExistence type="predicted"/>
<dbReference type="OrthoDB" id="1859733at2759"/>
<accession>A0A0C3CAI4</accession>
<reference evidence="2 3" key="1">
    <citation type="submission" date="2014-04" db="EMBL/GenBank/DDBJ databases">
        <authorList>
            <consortium name="DOE Joint Genome Institute"/>
            <person name="Kuo A."/>
            <person name="Tarkka M."/>
            <person name="Buscot F."/>
            <person name="Kohler A."/>
            <person name="Nagy L.G."/>
            <person name="Floudas D."/>
            <person name="Copeland A."/>
            <person name="Barry K.W."/>
            <person name="Cichocki N."/>
            <person name="Veneault-Fourrey C."/>
            <person name="LaButti K."/>
            <person name="Lindquist E.A."/>
            <person name="Lipzen A."/>
            <person name="Lundell T."/>
            <person name="Morin E."/>
            <person name="Murat C."/>
            <person name="Sun H."/>
            <person name="Tunlid A."/>
            <person name="Henrissat B."/>
            <person name="Grigoriev I.V."/>
            <person name="Hibbett D.S."/>
            <person name="Martin F."/>
            <person name="Nordberg H.P."/>
            <person name="Cantor M.N."/>
            <person name="Hua S.X."/>
        </authorList>
    </citation>
    <scope>NUCLEOTIDE SEQUENCE [LARGE SCALE GENOMIC DNA]</scope>
    <source>
        <strain evidence="2 3">F 1598</strain>
    </source>
</reference>
<name>A0A0C3CAI4_PILCF</name>
<organism evidence="2 3">
    <name type="scientific">Piloderma croceum (strain F 1598)</name>
    <dbReference type="NCBI Taxonomy" id="765440"/>
    <lineage>
        <taxon>Eukaryota</taxon>
        <taxon>Fungi</taxon>
        <taxon>Dikarya</taxon>
        <taxon>Basidiomycota</taxon>
        <taxon>Agaricomycotina</taxon>
        <taxon>Agaricomycetes</taxon>
        <taxon>Agaricomycetidae</taxon>
        <taxon>Atheliales</taxon>
        <taxon>Atheliaceae</taxon>
        <taxon>Piloderma</taxon>
    </lineage>
</organism>
<dbReference type="HOGENOM" id="CLU_067863_3_0_1"/>
<evidence type="ECO:0008006" key="4">
    <source>
        <dbReference type="Google" id="ProtNLM"/>
    </source>
</evidence>
<dbReference type="InterPro" id="IPR021851">
    <property type="entry name" value="DUF3455"/>
</dbReference>
<keyword evidence="3" id="KW-1185">Reference proteome</keyword>
<dbReference type="PANTHER" id="PTHR35567:SF1">
    <property type="entry name" value="CONSERVED FUNGAL PROTEIN (AFU_ORTHOLOGUE AFUA_1G14230)"/>
    <property type="match status" value="1"/>
</dbReference>
<dbReference type="AlphaFoldDB" id="A0A0C3CAI4"/>
<keyword evidence="1" id="KW-0732">Signal</keyword>
<dbReference type="PANTHER" id="PTHR35567">
    <property type="entry name" value="MALATE DEHYDROGENASE (AFU_ORTHOLOGUE AFUA_2G13800)"/>
    <property type="match status" value="1"/>
</dbReference>
<reference evidence="3" key="2">
    <citation type="submission" date="2015-01" db="EMBL/GenBank/DDBJ databases">
        <title>Evolutionary Origins and Diversification of the Mycorrhizal Mutualists.</title>
        <authorList>
            <consortium name="DOE Joint Genome Institute"/>
            <consortium name="Mycorrhizal Genomics Consortium"/>
            <person name="Kohler A."/>
            <person name="Kuo A."/>
            <person name="Nagy L.G."/>
            <person name="Floudas D."/>
            <person name="Copeland A."/>
            <person name="Barry K.W."/>
            <person name="Cichocki N."/>
            <person name="Veneault-Fourrey C."/>
            <person name="LaButti K."/>
            <person name="Lindquist E.A."/>
            <person name="Lipzen A."/>
            <person name="Lundell T."/>
            <person name="Morin E."/>
            <person name="Murat C."/>
            <person name="Riley R."/>
            <person name="Ohm R."/>
            <person name="Sun H."/>
            <person name="Tunlid A."/>
            <person name="Henrissat B."/>
            <person name="Grigoriev I.V."/>
            <person name="Hibbett D.S."/>
            <person name="Martin F."/>
        </authorList>
    </citation>
    <scope>NUCLEOTIDE SEQUENCE [LARGE SCALE GENOMIC DNA]</scope>
    <source>
        <strain evidence="3">F 1598</strain>
    </source>
</reference>
<feature type="signal peptide" evidence="1">
    <location>
        <begin position="1"/>
        <end position="17"/>
    </location>
</feature>
<evidence type="ECO:0000313" key="3">
    <source>
        <dbReference type="Proteomes" id="UP000054166"/>
    </source>
</evidence>
<dbReference type="EMBL" id="KN832981">
    <property type="protein sequence ID" value="KIM86697.1"/>
    <property type="molecule type" value="Genomic_DNA"/>
</dbReference>